<dbReference type="InterPro" id="IPR000182">
    <property type="entry name" value="GNAT_dom"/>
</dbReference>
<evidence type="ECO:0000256" key="2">
    <source>
        <dbReference type="SAM" id="Phobius"/>
    </source>
</evidence>
<evidence type="ECO:0000256" key="1">
    <source>
        <dbReference type="ARBA" id="ARBA00022679"/>
    </source>
</evidence>
<gene>
    <name evidence="4" type="ORF">BEMITA_LOCUS4726</name>
</gene>
<feature type="transmembrane region" description="Helical" evidence="2">
    <location>
        <begin position="70"/>
        <end position="87"/>
    </location>
</feature>
<keyword evidence="2" id="KW-0812">Transmembrane</keyword>
<dbReference type="InterPro" id="IPR016181">
    <property type="entry name" value="Acyl_CoA_acyltransferase"/>
</dbReference>
<dbReference type="InterPro" id="IPR050769">
    <property type="entry name" value="NAT_camello-type"/>
</dbReference>
<evidence type="ECO:0000313" key="4">
    <source>
        <dbReference type="EMBL" id="CAH0385504.1"/>
    </source>
</evidence>
<dbReference type="CDD" id="cd04301">
    <property type="entry name" value="NAT_SF"/>
    <property type="match status" value="1"/>
</dbReference>
<sequence length="291" mass="33161">MASAMKSYIVIRDYQPGDELQCQEVVKEGTMSTVNAAFFAGLTREITFELMVLMSALMFIFFGFPFSVCFASIPVVIALMYCCIYAGHSFKAMEMLGDLSNIPRVYMSNDHTGFWVAEVLEPCYNFTSPKNIDYSIISQKHFRCLSLDLKQYRKKIIGTVGIVKSRNFENFAWLRRMAVSSGYQRKKVASSLLDEALRFCASKHYVAVELITTECHDSARSLYLKKGFELRQIYHKKYRLTFTTSNVAIRPMPSDYGAFIKAMSNKTSTIVSFVHIKQYISNQQSGGKCIK</sequence>
<dbReference type="Proteomes" id="UP001152759">
    <property type="component" value="Chromosome 2"/>
</dbReference>
<name>A0A9P0F2G3_BEMTA</name>
<dbReference type="SUPFAM" id="SSF55729">
    <property type="entry name" value="Acyl-CoA N-acyltransferases (Nat)"/>
    <property type="match status" value="1"/>
</dbReference>
<dbReference type="EMBL" id="OU963863">
    <property type="protein sequence ID" value="CAH0385504.1"/>
    <property type="molecule type" value="Genomic_DNA"/>
</dbReference>
<evidence type="ECO:0000259" key="3">
    <source>
        <dbReference type="PROSITE" id="PS51186"/>
    </source>
</evidence>
<dbReference type="Pfam" id="PF00583">
    <property type="entry name" value="Acetyltransf_1"/>
    <property type="match status" value="1"/>
</dbReference>
<feature type="domain" description="N-acetyltransferase" evidence="3">
    <location>
        <begin position="100"/>
        <end position="253"/>
    </location>
</feature>
<dbReference type="PROSITE" id="PS51186">
    <property type="entry name" value="GNAT"/>
    <property type="match status" value="1"/>
</dbReference>
<dbReference type="GO" id="GO:0008080">
    <property type="term" value="F:N-acetyltransferase activity"/>
    <property type="evidence" value="ECO:0007669"/>
    <property type="project" value="InterPro"/>
</dbReference>
<dbReference type="PANTHER" id="PTHR13947:SF37">
    <property type="entry name" value="LD18367P"/>
    <property type="match status" value="1"/>
</dbReference>
<keyword evidence="5" id="KW-1185">Reference proteome</keyword>
<dbReference type="AlphaFoldDB" id="A0A9P0F2G3"/>
<reference evidence="4" key="1">
    <citation type="submission" date="2021-12" db="EMBL/GenBank/DDBJ databases">
        <authorList>
            <person name="King R."/>
        </authorList>
    </citation>
    <scope>NUCLEOTIDE SEQUENCE</scope>
</reference>
<accession>A0A9P0F2G3</accession>
<dbReference type="PANTHER" id="PTHR13947">
    <property type="entry name" value="GNAT FAMILY N-ACETYLTRANSFERASE"/>
    <property type="match status" value="1"/>
</dbReference>
<keyword evidence="2" id="KW-1133">Transmembrane helix</keyword>
<keyword evidence="2" id="KW-0472">Membrane</keyword>
<organism evidence="4 5">
    <name type="scientific">Bemisia tabaci</name>
    <name type="common">Sweetpotato whitefly</name>
    <name type="synonym">Aleurodes tabaci</name>
    <dbReference type="NCBI Taxonomy" id="7038"/>
    <lineage>
        <taxon>Eukaryota</taxon>
        <taxon>Metazoa</taxon>
        <taxon>Ecdysozoa</taxon>
        <taxon>Arthropoda</taxon>
        <taxon>Hexapoda</taxon>
        <taxon>Insecta</taxon>
        <taxon>Pterygota</taxon>
        <taxon>Neoptera</taxon>
        <taxon>Paraneoptera</taxon>
        <taxon>Hemiptera</taxon>
        <taxon>Sternorrhyncha</taxon>
        <taxon>Aleyrodoidea</taxon>
        <taxon>Aleyrodidae</taxon>
        <taxon>Aleyrodinae</taxon>
        <taxon>Bemisia</taxon>
    </lineage>
</organism>
<proteinExistence type="predicted"/>
<dbReference type="Gene3D" id="3.40.630.30">
    <property type="match status" value="1"/>
</dbReference>
<keyword evidence="1" id="KW-0808">Transferase</keyword>
<evidence type="ECO:0000313" key="5">
    <source>
        <dbReference type="Proteomes" id="UP001152759"/>
    </source>
</evidence>
<protein>
    <recommendedName>
        <fullName evidence="3">N-acetyltransferase domain-containing protein</fullName>
    </recommendedName>
</protein>